<keyword evidence="1" id="KW-0812">Transmembrane</keyword>
<keyword evidence="3" id="KW-1185">Reference proteome</keyword>
<dbReference type="RefSeq" id="WP_146132879.1">
    <property type="nucleotide sequence ID" value="NZ_PVTI01000006.1"/>
</dbReference>
<feature type="transmembrane region" description="Helical" evidence="1">
    <location>
        <begin position="12"/>
        <end position="32"/>
    </location>
</feature>
<comment type="caution">
    <text evidence="2">The sequence shown here is derived from an EMBL/GenBank/DDBJ whole genome shotgun (WGS) entry which is preliminary data.</text>
</comment>
<keyword evidence="1" id="KW-1133">Transmembrane helix</keyword>
<proteinExistence type="predicted"/>
<reference evidence="2 3" key="1">
    <citation type="submission" date="2018-03" db="EMBL/GenBank/DDBJ databases">
        <title>Genomic Encyclopedia of Archaeal and Bacterial Type Strains, Phase II (KMG-II): from individual species to whole genera.</title>
        <authorList>
            <person name="Goeker M."/>
        </authorList>
    </citation>
    <scope>NUCLEOTIDE SEQUENCE [LARGE SCALE GENOMIC DNA]</scope>
    <source>
        <strain evidence="2 3">ATCC BAA-1496</strain>
    </source>
</reference>
<dbReference type="Proteomes" id="UP000237822">
    <property type="component" value="Unassembled WGS sequence"/>
</dbReference>
<keyword evidence="1" id="KW-0472">Membrane</keyword>
<gene>
    <name evidence="2" type="ORF">BCF74_10646</name>
</gene>
<name>A0A2T0UTW0_9MICO</name>
<evidence type="ECO:0000313" key="2">
    <source>
        <dbReference type="EMBL" id="PRY61298.1"/>
    </source>
</evidence>
<evidence type="ECO:0000256" key="1">
    <source>
        <dbReference type="SAM" id="Phobius"/>
    </source>
</evidence>
<sequence length="96" mass="10597">MDNFVPVENPVALLGLALITLFFVVPLLRAVVQVGSGDPWRPFERNGALVPGRYFSVLRAPRPGSRTTGGLVLRWGFWGGLTVLFLFASAYNAFFR</sequence>
<protein>
    <submittedName>
        <fullName evidence="2">Uncharacterized protein</fullName>
    </submittedName>
</protein>
<organism evidence="2 3">
    <name type="scientific">Knoellia remsis</name>
    <dbReference type="NCBI Taxonomy" id="407159"/>
    <lineage>
        <taxon>Bacteria</taxon>
        <taxon>Bacillati</taxon>
        <taxon>Actinomycetota</taxon>
        <taxon>Actinomycetes</taxon>
        <taxon>Micrococcales</taxon>
        <taxon>Intrasporangiaceae</taxon>
        <taxon>Knoellia</taxon>
    </lineage>
</organism>
<feature type="transmembrane region" description="Helical" evidence="1">
    <location>
        <begin position="75"/>
        <end position="95"/>
    </location>
</feature>
<dbReference type="EMBL" id="PVTI01000006">
    <property type="protein sequence ID" value="PRY61298.1"/>
    <property type="molecule type" value="Genomic_DNA"/>
</dbReference>
<accession>A0A2T0UTW0</accession>
<dbReference type="AlphaFoldDB" id="A0A2T0UTW0"/>
<evidence type="ECO:0000313" key="3">
    <source>
        <dbReference type="Proteomes" id="UP000237822"/>
    </source>
</evidence>